<dbReference type="GO" id="GO:0015074">
    <property type="term" value="P:DNA integration"/>
    <property type="evidence" value="ECO:0007669"/>
    <property type="project" value="InterPro"/>
</dbReference>
<keyword evidence="7" id="KW-0255">Endonuclease</keyword>
<evidence type="ECO:0000256" key="7">
    <source>
        <dbReference type="ARBA" id="ARBA00022759"/>
    </source>
</evidence>
<dbReference type="InterPro" id="IPR001878">
    <property type="entry name" value="Znf_CCHC"/>
</dbReference>
<evidence type="ECO:0000256" key="1">
    <source>
        <dbReference type="ARBA" id="ARBA00012493"/>
    </source>
</evidence>
<evidence type="ECO:0000313" key="17">
    <source>
        <dbReference type="EMBL" id="KAJ3665718.1"/>
    </source>
</evidence>
<feature type="domain" description="CCHC-type" evidence="13">
    <location>
        <begin position="83"/>
        <end position="97"/>
    </location>
</feature>
<dbReference type="Gene3D" id="3.30.420.10">
    <property type="entry name" value="Ribonuclease H-like superfamily/Ribonuclease H"/>
    <property type="match status" value="1"/>
</dbReference>
<dbReference type="CDD" id="cd00303">
    <property type="entry name" value="retropepsin_like"/>
    <property type="match status" value="1"/>
</dbReference>
<keyword evidence="2" id="KW-0645">Protease</keyword>
<evidence type="ECO:0000259" key="13">
    <source>
        <dbReference type="PROSITE" id="PS50158"/>
    </source>
</evidence>
<dbReference type="InterPro" id="IPR041588">
    <property type="entry name" value="Integrase_H2C2"/>
</dbReference>
<proteinExistence type="predicted"/>
<keyword evidence="12" id="KW-0479">Metal-binding</keyword>
<dbReference type="InterPro" id="IPR043128">
    <property type="entry name" value="Rev_trsase/Diguanyl_cyclase"/>
</dbReference>
<dbReference type="PROSITE" id="PS50994">
    <property type="entry name" value="INTEGRASE"/>
    <property type="match status" value="1"/>
</dbReference>
<comment type="caution">
    <text evidence="16">The sequence shown here is derived from an EMBL/GenBank/DDBJ whole genome shotgun (WGS) entry which is preliminary data.</text>
</comment>
<dbReference type="FunFam" id="3.10.10.10:FF:000007">
    <property type="entry name" value="Retrovirus-related Pol polyprotein from transposon 17.6-like Protein"/>
    <property type="match status" value="1"/>
</dbReference>
<dbReference type="SUPFAM" id="SSF57756">
    <property type="entry name" value="Retrovirus zinc finger-like domains"/>
    <property type="match status" value="1"/>
</dbReference>
<dbReference type="Gene3D" id="3.10.10.10">
    <property type="entry name" value="HIV Type 1 Reverse Transcriptase, subunit A, domain 1"/>
    <property type="match status" value="1"/>
</dbReference>
<evidence type="ECO:0000259" key="15">
    <source>
        <dbReference type="PROSITE" id="PS50994"/>
    </source>
</evidence>
<dbReference type="PANTHER" id="PTHR37984">
    <property type="entry name" value="PROTEIN CBG26694"/>
    <property type="match status" value="1"/>
</dbReference>
<dbReference type="SUPFAM" id="SSF56672">
    <property type="entry name" value="DNA/RNA polymerases"/>
    <property type="match status" value="1"/>
</dbReference>
<dbReference type="InterPro" id="IPR043502">
    <property type="entry name" value="DNA/RNA_pol_sf"/>
</dbReference>
<evidence type="ECO:0000256" key="6">
    <source>
        <dbReference type="ARBA" id="ARBA00022750"/>
    </source>
</evidence>
<dbReference type="CDD" id="cd01647">
    <property type="entry name" value="RT_LTR"/>
    <property type="match status" value="1"/>
</dbReference>
<keyword evidence="8" id="KW-0378">Hydrolase</keyword>
<dbReference type="EC" id="2.7.7.49" evidence="1"/>
<evidence type="ECO:0000313" key="18">
    <source>
        <dbReference type="Proteomes" id="UP001168821"/>
    </source>
</evidence>
<feature type="domain" description="Reverse transcriptase" evidence="14">
    <location>
        <begin position="328"/>
        <end position="507"/>
    </location>
</feature>
<dbReference type="Gene3D" id="1.10.340.70">
    <property type="match status" value="1"/>
</dbReference>
<dbReference type="SMART" id="SM00343">
    <property type="entry name" value="ZnF_C2HC"/>
    <property type="match status" value="1"/>
</dbReference>
<protein>
    <recommendedName>
        <fullName evidence="1">RNA-directed DNA polymerase</fullName>
        <ecNumber evidence="1">2.7.7.49</ecNumber>
    </recommendedName>
</protein>
<evidence type="ECO:0000256" key="10">
    <source>
        <dbReference type="ARBA" id="ARBA00023125"/>
    </source>
</evidence>
<keyword evidence="3" id="KW-0808">Transferase</keyword>
<keyword evidence="18" id="KW-1185">Reference proteome</keyword>
<dbReference type="AlphaFoldDB" id="A0AA38IYL1"/>
<dbReference type="InterPro" id="IPR000477">
    <property type="entry name" value="RT_dom"/>
</dbReference>
<keyword evidence="10" id="KW-0238">DNA-binding</keyword>
<dbReference type="SUPFAM" id="SSF53098">
    <property type="entry name" value="Ribonuclease H-like"/>
    <property type="match status" value="1"/>
</dbReference>
<dbReference type="InterPro" id="IPR021109">
    <property type="entry name" value="Peptidase_aspartic_dom_sf"/>
</dbReference>
<keyword evidence="4" id="KW-0548">Nucleotidyltransferase</keyword>
<dbReference type="InterPro" id="IPR036397">
    <property type="entry name" value="RNaseH_sf"/>
</dbReference>
<dbReference type="GO" id="GO:0042575">
    <property type="term" value="C:DNA polymerase complex"/>
    <property type="evidence" value="ECO:0007669"/>
    <property type="project" value="UniProtKB-ARBA"/>
</dbReference>
<evidence type="ECO:0000256" key="4">
    <source>
        <dbReference type="ARBA" id="ARBA00022695"/>
    </source>
</evidence>
<dbReference type="InterPro" id="IPR041577">
    <property type="entry name" value="RT_RNaseH_2"/>
</dbReference>
<dbReference type="SUPFAM" id="SSF50630">
    <property type="entry name" value="Acid proteases"/>
    <property type="match status" value="1"/>
</dbReference>
<dbReference type="GO" id="GO:0008270">
    <property type="term" value="F:zinc ion binding"/>
    <property type="evidence" value="ECO:0007669"/>
    <property type="project" value="UniProtKB-KW"/>
</dbReference>
<dbReference type="GO" id="GO:0003677">
    <property type="term" value="F:DNA binding"/>
    <property type="evidence" value="ECO:0007669"/>
    <property type="project" value="UniProtKB-KW"/>
</dbReference>
<dbReference type="GO" id="GO:0003964">
    <property type="term" value="F:RNA-directed DNA polymerase activity"/>
    <property type="evidence" value="ECO:0007669"/>
    <property type="project" value="UniProtKB-KW"/>
</dbReference>
<dbReference type="PROSITE" id="PS50878">
    <property type="entry name" value="RT_POL"/>
    <property type="match status" value="1"/>
</dbReference>
<dbReference type="FunFam" id="3.10.20.370:FF:000001">
    <property type="entry name" value="Retrovirus-related Pol polyprotein from transposon 17.6-like protein"/>
    <property type="match status" value="1"/>
</dbReference>
<reference evidence="16" key="1">
    <citation type="journal article" date="2023" name="G3 (Bethesda)">
        <title>Whole genome assemblies of Zophobas morio and Tenebrio molitor.</title>
        <authorList>
            <person name="Kaur S."/>
            <person name="Stinson S.A."/>
            <person name="diCenzo G.C."/>
        </authorList>
    </citation>
    <scope>NUCLEOTIDE SEQUENCE</scope>
    <source>
        <strain evidence="16">QUZm001</strain>
    </source>
</reference>
<keyword evidence="5" id="KW-0540">Nuclease</keyword>
<keyword evidence="12" id="KW-0862">Zinc</keyword>
<evidence type="ECO:0000256" key="2">
    <source>
        <dbReference type="ARBA" id="ARBA00022670"/>
    </source>
</evidence>
<sequence>MGGICDEQIKFSVQAAGITDPIVLAGHLKTIDDRVLATQTATRHVSHIPATRAPVSSIYRNPKQTSSLSRNDTANKPVLGPTCFNCGKSGHFRRFCPGKNQQASRQPPLLAIEAKKSVNFVGTNPNEKYFKTIMIEGHQIKCFVDFGSECSLMSQEAVERLKVAALPLDTAVVLMTLGGHKISPSGCVAANVTIDGINKNLQFYVVEKCVMGVEILIGQNFTDLYDIIYVKTGNTLIFSQETNIPCNINAISETALNVGISDSDAVTKLVSLIDQYSVCTAANLSQIGVTSTVQMTIELTSSQPIARRPRHYSDFEREQIRDIVGDLLKNGVIRESHSPYASSVLLVKKKSGELRLCVDYRPLNKVTIKDKYPLPLIEEQLRRLSGFKYFTTLDLFSGYHQIPMAPESIPLTAFVTQDGHYEFLRVPFGLTNAPAVFMRMVNTVLGQLRFTKVLCYLDDVLIPAHSVEESLAILQEVLEILKQNGLTLKLSKCFFLRTSIEYLGYEISEAEIRPTRRKIEAVRNFPVPTDVHQVRQYLGLTGYFRKFIVDYAAKSRPLTSLLHKNTVWCWGQSQATAFEVLKQCLTSEPVLALFNPNLDIKLYTDASRLGVAAILTQTSGQAEKVVAYFSKHTSPNEQKYHSFELEALAIVAAVRRFRQYLLGRTFTIITDCAAVKNAFVKSDLNARIGRWVLELNEYRFNIEHRNNGRMQHVDALSRNLPPCECNVNITVISEEDWLLAAQQSDREIIEIKNILETGDRENNTDIFNNYALKGGKVYKSTGRGLRWVVPKAARFQILQMAHDDSGHFGFDKTVELVSNKYWFKKMRRFTHKYINNCLNCLYFKLPGGKRQGSLHPIPKVPVPFHTIHLDHLGPFIKTKSGNTQLLVVVDAFTKYVLLYPVKSTKTKFVIKSLRDMIKFFGAPHRIICDRGKAFTSDAFQALCNELKIKLHFNAVAMPRGNGQVERYNHTILNSLATMGADSDDDRWDKNISNLQLGLNGTLNRAIGVCPSEALMGFRVVSQRLLQPEEPAIVDVTDIRNQITARTIKDQAAQKSRFDRVRTAGQPYQEGDLVLIRLTSGPATGTSRKLLPKWRGPFRVTKVLGNDRYEVADIPGATRSKLQYRGAAGIDNMRPWVVYG</sequence>
<dbReference type="Pfam" id="PF00078">
    <property type="entry name" value="RVT_1"/>
    <property type="match status" value="1"/>
</dbReference>
<evidence type="ECO:0000256" key="9">
    <source>
        <dbReference type="ARBA" id="ARBA00022918"/>
    </source>
</evidence>
<evidence type="ECO:0000259" key="14">
    <source>
        <dbReference type="PROSITE" id="PS50878"/>
    </source>
</evidence>
<dbReference type="Pfam" id="PF17919">
    <property type="entry name" value="RT_RNaseH_2"/>
    <property type="match status" value="1"/>
</dbReference>
<dbReference type="Gene3D" id="2.40.70.10">
    <property type="entry name" value="Acid Proteases"/>
    <property type="match status" value="1"/>
</dbReference>
<keyword evidence="6" id="KW-0064">Aspartyl protease</keyword>
<evidence type="ECO:0000256" key="8">
    <source>
        <dbReference type="ARBA" id="ARBA00022801"/>
    </source>
</evidence>
<evidence type="ECO:0000256" key="3">
    <source>
        <dbReference type="ARBA" id="ARBA00022679"/>
    </source>
</evidence>
<dbReference type="InterPro" id="IPR036875">
    <property type="entry name" value="Znf_CCHC_sf"/>
</dbReference>
<dbReference type="Gene3D" id="3.30.70.270">
    <property type="match status" value="2"/>
</dbReference>
<evidence type="ECO:0000256" key="5">
    <source>
        <dbReference type="ARBA" id="ARBA00022722"/>
    </source>
</evidence>
<accession>A0AA38IYL1</accession>
<dbReference type="Pfam" id="PF00665">
    <property type="entry name" value="rve"/>
    <property type="match status" value="1"/>
</dbReference>
<dbReference type="GO" id="GO:0004190">
    <property type="term" value="F:aspartic-type endopeptidase activity"/>
    <property type="evidence" value="ECO:0007669"/>
    <property type="project" value="UniProtKB-KW"/>
</dbReference>
<dbReference type="GO" id="GO:0006508">
    <property type="term" value="P:proteolysis"/>
    <property type="evidence" value="ECO:0007669"/>
    <property type="project" value="UniProtKB-KW"/>
</dbReference>
<dbReference type="PANTHER" id="PTHR37984:SF5">
    <property type="entry name" value="PROTEIN NYNRIN-LIKE"/>
    <property type="match status" value="1"/>
</dbReference>
<dbReference type="Pfam" id="PF17921">
    <property type="entry name" value="Integrase_H2C2"/>
    <property type="match status" value="1"/>
</dbReference>
<dbReference type="InterPro" id="IPR050951">
    <property type="entry name" value="Retrovirus_Pol_polyprotein"/>
</dbReference>
<keyword evidence="12" id="KW-0863">Zinc-finger</keyword>
<gene>
    <name evidence="17" type="ORF">Zmor_001199</name>
    <name evidence="16" type="ORF">Zmor_008320</name>
</gene>
<evidence type="ECO:0000256" key="11">
    <source>
        <dbReference type="ARBA" id="ARBA00023268"/>
    </source>
</evidence>
<dbReference type="EMBL" id="JALNTZ010000001">
    <property type="protein sequence ID" value="KAJ3665718.1"/>
    <property type="molecule type" value="Genomic_DNA"/>
</dbReference>
<dbReference type="InterPro" id="IPR012337">
    <property type="entry name" value="RNaseH-like_sf"/>
</dbReference>
<keyword evidence="9" id="KW-0695">RNA-directed DNA polymerase</keyword>
<feature type="domain" description="Integrase catalytic" evidence="15">
    <location>
        <begin position="857"/>
        <end position="1018"/>
    </location>
</feature>
<evidence type="ECO:0000313" key="16">
    <source>
        <dbReference type="EMBL" id="KAJ3664128.1"/>
    </source>
</evidence>
<evidence type="ECO:0000256" key="12">
    <source>
        <dbReference type="PROSITE-ProRule" id="PRU00047"/>
    </source>
</evidence>
<dbReference type="EMBL" id="JALNTZ010000002">
    <property type="protein sequence ID" value="KAJ3664128.1"/>
    <property type="molecule type" value="Genomic_DNA"/>
</dbReference>
<dbReference type="GO" id="GO:0004519">
    <property type="term" value="F:endonuclease activity"/>
    <property type="evidence" value="ECO:0007669"/>
    <property type="project" value="UniProtKB-KW"/>
</dbReference>
<dbReference type="InterPro" id="IPR001584">
    <property type="entry name" value="Integrase_cat-core"/>
</dbReference>
<dbReference type="Pfam" id="PF13650">
    <property type="entry name" value="Asp_protease_2"/>
    <property type="match status" value="1"/>
</dbReference>
<dbReference type="PROSITE" id="PS50158">
    <property type="entry name" value="ZF_CCHC"/>
    <property type="match status" value="1"/>
</dbReference>
<dbReference type="Gene3D" id="4.10.60.10">
    <property type="entry name" value="Zinc finger, CCHC-type"/>
    <property type="match status" value="1"/>
</dbReference>
<name>A0AA38IYL1_9CUCU</name>
<organism evidence="16 18">
    <name type="scientific">Zophobas morio</name>
    <dbReference type="NCBI Taxonomy" id="2755281"/>
    <lineage>
        <taxon>Eukaryota</taxon>
        <taxon>Metazoa</taxon>
        <taxon>Ecdysozoa</taxon>
        <taxon>Arthropoda</taxon>
        <taxon>Hexapoda</taxon>
        <taxon>Insecta</taxon>
        <taxon>Pterygota</taxon>
        <taxon>Neoptera</taxon>
        <taxon>Endopterygota</taxon>
        <taxon>Coleoptera</taxon>
        <taxon>Polyphaga</taxon>
        <taxon>Cucujiformia</taxon>
        <taxon>Tenebrionidae</taxon>
        <taxon>Zophobas</taxon>
    </lineage>
</organism>
<dbReference type="FunFam" id="1.10.340.70:FF:000005">
    <property type="entry name" value="Uncharacterized protein"/>
    <property type="match status" value="1"/>
</dbReference>
<dbReference type="CDD" id="cd09274">
    <property type="entry name" value="RNase_HI_RT_Ty3"/>
    <property type="match status" value="1"/>
</dbReference>
<dbReference type="Proteomes" id="UP001168821">
    <property type="component" value="Unassembled WGS sequence"/>
</dbReference>
<dbReference type="FunFam" id="3.30.70.270:FF:000023">
    <property type="entry name" value="Pol"/>
    <property type="match status" value="1"/>
</dbReference>
<dbReference type="Pfam" id="PF00098">
    <property type="entry name" value="zf-CCHC"/>
    <property type="match status" value="1"/>
</dbReference>
<keyword evidence="11" id="KW-0511">Multifunctional enzyme</keyword>